<evidence type="ECO:0000256" key="5">
    <source>
        <dbReference type="SAM" id="Phobius"/>
    </source>
</evidence>
<proteinExistence type="predicted"/>
<dbReference type="InterPro" id="IPR051533">
    <property type="entry name" value="WaaL-like"/>
</dbReference>
<sequence>MRLSRINIEPFFVFFLTFGYIFVYSLAVPFSTLNTYFSVPFRIMMFLASLYIIYTKFENIKKRKLTIIFTALFWIVYLIKANYSYKSGLLLPKVMKNESQVYIRIICLNMIPYIAVLSISLSKDIMEKLNKWGFNFLLIMIAISSLYVIFVTHNFERSNGIFASYYISVGHYGLSLVILSVFYYFQASQKKIKPILGILIGIFTIFISSARSPMLAAFVLVLIFLAYLNKMRYWMALVGFILIFVAGIYFLKHTSLSDFAFINRMYDAIFKGDGYGRSYNMLKGIDIFKNNIVLGGNILFEDGMYPHNIFVEVLMSMGLVGLILFGLYFKDLLKFKISYIKEKTYNLPYLLFFVQYFVLVLTSYTIYENMEFWSFSAVAVSIILFCNDEKIKSDDGRRHAAGNY</sequence>
<gene>
    <name evidence="7" type="ORF">AU378_06840</name>
</gene>
<feature type="transmembrane region" description="Helical" evidence="5">
    <location>
        <begin position="309"/>
        <end position="329"/>
    </location>
</feature>
<feature type="transmembrane region" description="Helical" evidence="5">
    <location>
        <begin position="65"/>
        <end position="81"/>
    </location>
</feature>
<evidence type="ECO:0000256" key="3">
    <source>
        <dbReference type="ARBA" id="ARBA00022989"/>
    </source>
</evidence>
<keyword evidence="3 5" id="KW-1133">Transmembrane helix</keyword>
<reference evidence="7 8" key="2">
    <citation type="journal article" date="2016" name="Genome Announc.">
        <title>Draft Genome Sequence of a Biocontrol Rhizobacterium, Chryseobacterium kwangjuense Strain KJ1R5, Isolated from Pepper (Capsicum annuum).</title>
        <authorList>
            <person name="Jeong J.J."/>
            <person name="Park H."/>
            <person name="Park B.H."/>
            <person name="Mannaa M."/>
            <person name="Sang M.K."/>
            <person name="Choi I.G."/>
            <person name="Kim K.D."/>
        </authorList>
    </citation>
    <scope>NUCLEOTIDE SEQUENCE [LARGE SCALE GENOMIC DNA]</scope>
    <source>
        <strain evidence="7 8">KJ1R5</strain>
    </source>
</reference>
<feature type="transmembrane region" description="Helical" evidence="5">
    <location>
        <begin position="233"/>
        <end position="251"/>
    </location>
</feature>
<protein>
    <recommendedName>
        <fullName evidence="6">O-antigen ligase-related domain-containing protein</fullName>
    </recommendedName>
</protein>
<feature type="transmembrane region" description="Helical" evidence="5">
    <location>
        <begin position="12"/>
        <end position="30"/>
    </location>
</feature>
<dbReference type="Pfam" id="PF04932">
    <property type="entry name" value="Wzy_C"/>
    <property type="match status" value="1"/>
</dbReference>
<keyword evidence="2 5" id="KW-0812">Transmembrane</keyword>
<feature type="domain" description="O-antigen ligase-related" evidence="6">
    <location>
        <begin position="197"/>
        <end position="325"/>
    </location>
</feature>
<evidence type="ECO:0000256" key="1">
    <source>
        <dbReference type="ARBA" id="ARBA00004141"/>
    </source>
</evidence>
<dbReference type="Proteomes" id="UP000070513">
    <property type="component" value="Unassembled WGS sequence"/>
</dbReference>
<feature type="transmembrane region" description="Helical" evidence="5">
    <location>
        <begin position="197"/>
        <end position="227"/>
    </location>
</feature>
<organism evidence="7 8">
    <name type="scientific">Chryseobacterium kwangjuense</name>
    <dbReference type="NCBI Taxonomy" id="267125"/>
    <lineage>
        <taxon>Bacteria</taxon>
        <taxon>Pseudomonadati</taxon>
        <taxon>Bacteroidota</taxon>
        <taxon>Flavobacteriia</taxon>
        <taxon>Flavobacteriales</taxon>
        <taxon>Weeksellaceae</taxon>
        <taxon>Chryseobacterium group</taxon>
        <taxon>Chryseobacterium</taxon>
    </lineage>
</organism>
<feature type="transmembrane region" description="Helical" evidence="5">
    <location>
        <begin position="349"/>
        <end position="367"/>
    </location>
</feature>
<comment type="caution">
    <text evidence="7">The sequence shown here is derived from an EMBL/GenBank/DDBJ whole genome shotgun (WGS) entry which is preliminary data.</text>
</comment>
<evidence type="ECO:0000256" key="2">
    <source>
        <dbReference type="ARBA" id="ARBA00022692"/>
    </source>
</evidence>
<dbReference type="EMBL" id="LPUR01000001">
    <property type="protein sequence ID" value="KXH85458.1"/>
    <property type="molecule type" value="Genomic_DNA"/>
</dbReference>
<dbReference type="AlphaFoldDB" id="A0A135WKL9"/>
<name>A0A135WKL9_9FLAO</name>
<accession>A0A135WKL9</accession>
<dbReference type="PANTHER" id="PTHR37422">
    <property type="entry name" value="TEICHURONIC ACID BIOSYNTHESIS PROTEIN TUAE"/>
    <property type="match status" value="1"/>
</dbReference>
<feature type="transmembrane region" description="Helical" evidence="5">
    <location>
        <begin position="163"/>
        <end position="185"/>
    </location>
</feature>
<keyword evidence="4 5" id="KW-0472">Membrane</keyword>
<reference evidence="8" key="1">
    <citation type="submission" date="2015-12" db="EMBL/GenBank/DDBJ databases">
        <title>Genome sequence of a biocontrol rhizobacterium Chryseobacterium kwangjuense strain KJ1R5 isolated from pepper (Capsicum annuum L.).</title>
        <authorList>
            <person name="Jeong J.-J."/>
            <person name="Park H."/>
            <person name="Mannaa M."/>
            <person name="Sang M.K."/>
            <person name="Choi I.-G."/>
            <person name="Kim K.D."/>
        </authorList>
    </citation>
    <scope>NUCLEOTIDE SEQUENCE [LARGE SCALE GENOMIC DNA]</scope>
    <source>
        <strain evidence="8">KJ1R5</strain>
    </source>
</reference>
<feature type="transmembrane region" description="Helical" evidence="5">
    <location>
        <begin position="36"/>
        <end position="53"/>
    </location>
</feature>
<evidence type="ECO:0000313" key="7">
    <source>
        <dbReference type="EMBL" id="KXH85458.1"/>
    </source>
</evidence>
<feature type="transmembrane region" description="Helical" evidence="5">
    <location>
        <begin position="132"/>
        <end position="151"/>
    </location>
</feature>
<dbReference type="InterPro" id="IPR007016">
    <property type="entry name" value="O-antigen_ligase-rel_domated"/>
</dbReference>
<dbReference type="PANTHER" id="PTHR37422:SF17">
    <property type="entry name" value="O-ANTIGEN LIGASE"/>
    <property type="match status" value="1"/>
</dbReference>
<comment type="subcellular location">
    <subcellularLocation>
        <location evidence="1">Membrane</location>
        <topology evidence="1">Multi-pass membrane protein</topology>
    </subcellularLocation>
</comment>
<feature type="transmembrane region" description="Helical" evidence="5">
    <location>
        <begin position="101"/>
        <end position="120"/>
    </location>
</feature>
<evidence type="ECO:0000259" key="6">
    <source>
        <dbReference type="Pfam" id="PF04932"/>
    </source>
</evidence>
<evidence type="ECO:0000256" key="4">
    <source>
        <dbReference type="ARBA" id="ARBA00023136"/>
    </source>
</evidence>
<dbReference type="GO" id="GO:0016020">
    <property type="term" value="C:membrane"/>
    <property type="evidence" value="ECO:0007669"/>
    <property type="project" value="UniProtKB-SubCell"/>
</dbReference>
<evidence type="ECO:0000313" key="8">
    <source>
        <dbReference type="Proteomes" id="UP000070513"/>
    </source>
</evidence>